<feature type="compositionally biased region" description="Pro residues" evidence="7">
    <location>
        <begin position="10"/>
        <end position="19"/>
    </location>
</feature>
<dbReference type="FunFam" id="1.10.10.60:FF:000010">
    <property type="entry name" value="Transcriptional activator Myb isoform A"/>
    <property type="match status" value="1"/>
</dbReference>
<feature type="region of interest" description="Disordered" evidence="7">
    <location>
        <begin position="807"/>
        <end position="841"/>
    </location>
</feature>
<comment type="caution">
    <text evidence="10">The sequence shown here is derived from an EMBL/GenBank/DDBJ whole genome shotgun (WGS) entry which is preliminary data.</text>
</comment>
<accession>A0AAW1JC62</accession>
<evidence type="ECO:0000256" key="6">
    <source>
        <dbReference type="ARBA" id="ARBA00023242"/>
    </source>
</evidence>
<dbReference type="EMBL" id="JBDFQZ010000008">
    <property type="protein sequence ID" value="KAK9699866.1"/>
    <property type="molecule type" value="Genomic_DNA"/>
</dbReference>
<evidence type="ECO:0000259" key="9">
    <source>
        <dbReference type="PROSITE" id="PS51294"/>
    </source>
</evidence>
<dbReference type="Pfam" id="PF00249">
    <property type="entry name" value="Myb_DNA-binding"/>
    <property type="match status" value="3"/>
</dbReference>
<sequence>MESDGKIVPSLPPVPPPAPTATVSGSNNAFPQARPMHGRISGPTRRSTRGQWTPEEDEILRAAVQRFKGKNWKKIAESFKDRTDVQCLHRWQKVLNPDLIKGPWSKEEDEIIVQMVKKYGPKKWSTIAQHLPGRIGKQCRERWHNHLNPGINKEAWTQEEELVLIHAHELYGNKWAELTKYLPGRTDNAIKNHWNSSVKKKLDSYKASGLLAQLQDLTLINHQNQSTSASGLRVQQSSEDGEEISECSQVGCSQTSDMSNAVCQTREDFIVSEESDHGKTQNMSPTASCSEQYYPSLDDITFTISDIPCEFTCSTNYLEEDFSKVSESETSDFVFGTISLPMDSSSNLTLGNYFLAAPSHNTVPETPHQSVDYRVAASVNDCGNDADVVGQIPRPEQGRSQIILTQEEADANMERYNDYMCFQSIYQFAETEGAVALQSYNDGSSVLEASNCDNLPSIPSTITGQNESTIGDMNLGQINDGLPSLGPEFGVNTEEGCVNANNSRSPCHDPLHAGFTEQTDLSDSSRSIPVNTFVSETSDDQQITTPIVKQPVLRKREQEAGTLCYEPPRFPSLDIPFFSCDLAQSGTDAQHDYSPLGIRQLMMSASSLTPFKLWDSPPSSDDSPDALLKSAAKTFARTPSILKKRHRDLLSPLSPFSERRFDKKTGNDINQGFLCTSRLTKEFSRLDVIFDETVPCKESSSSLNNPKDHTNSSIDDKENACPNYNHEFEAKTPKGGALSKNIDNMDEGTPDQNSKLKFYEDGASETTRGVLVELDFNEVELSSPVGIRHNAGLETCVRSAEVANLKNTSKEATVSESPFGNVGSYDQMKQNGSKVSPSGQPVSGVTKIMVDSLVNEVGAENLNFFGGTPFRRSMESPSAWKSPWYFSSLVSCPRFEPDITIEDIGIFMSPGERSFDAIGLMKQINEQGADTYADAREILGSETPESILRQRCSNKLNSEGESSNVADSELEGRPQITTNVLTERRVLDFSECGTPVKSTEKMKCVGGQSL</sequence>
<evidence type="ECO:0000256" key="1">
    <source>
        <dbReference type="ARBA" id="ARBA00004123"/>
    </source>
</evidence>
<evidence type="ECO:0000313" key="11">
    <source>
        <dbReference type="Proteomes" id="UP001443914"/>
    </source>
</evidence>
<dbReference type="InterPro" id="IPR001005">
    <property type="entry name" value="SANT/Myb"/>
</dbReference>
<keyword evidence="2" id="KW-0677">Repeat</keyword>
<feature type="compositionally biased region" description="Basic and acidic residues" evidence="7">
    <location>
        <begin position="706"/>
        <end position="719"/>
    </location>
</feature>
<feature type="region of interest" description="Disordered" evidence="7">
    <location>
        <begin position="697"/>
        <end position="722"/>
    </location>
</feature>
<feature type="domain" description="HTH myb-type" evidence="9">
    <location>
        <begin position="96"/>
        <end position="151"/>
    </location>
</feature>
<evidence type="ECO:0000256" key="4">
    <source>
        <dbReference type="ARBA" id="ARBA00023125"/>
    </source>
</evidence>
<dbReference type="SUPFAM" id="SSF46689">
    <property type="entry name" value="Homeodomain-like"/>
    <property type="match status" value="2"/>
</dbReference>
<dbReference type="CDD" id="cd00167">
    <property type="entry name" value="SANT"/>
    <property type="match status" value="3"/>
</dbReference>
<feature type="domain" description="Myb-like" evidence="8">
    <location>
        <begin position="148"/>
        <end position="198"/>
    </location>
</feature>
<evidence type="ECO:0000256" key="7">
    <source>
        <dbReference type="SAM" id="MobiDB-lite"/>
    </source>
</evidence>
<dbReference type="FunFam" id="1.10.10.60:FF:000324">
    <property type="entry name" value="Transcription factor MYB3R-2"/>
    <property type="match status" value="1"/>
</dbReference>
<keyword evidence="4" id="KW-0238">DNA-binding</keyword>
<feature type="domain" description="Myb-like" evidence="8">
    <location>
        <begin position="96"/>
        <end position="147"/>
    </location>
</feature>
<comment type="subcellular location">
    <subcellularLocation>
        <location evidence="1">Nucleus</location>
    </subcellularLocation>
</comment>
<dbReference type="GO" id="GO:0000981">
    <property type="term" value="F:DNA-binding transcription factor activity, RNA polymerase II-specific"/>
    <property type="evidence" value="ECO:0007669"/>
    <property type="project" value="TreeGrafter"/>
</dbReference>
<gene>
    <name evidence="10" type="ORF">RND81_08G200400</name>
</gene>
<evidence type="ECO:0000313" key="10">
    <source>
        <dbReference type="EMBL" id="KAK9699866.1"/>
    </source>
</evidence>
<dbReference type="GO" id="GO:0005634">
    <property type="term" value="C:nucleus"/>
    <property type="evidence" value="ECO:0007669"/>
    <property type="project" value="UniProtKB-SubCell"/>
</dbReference>
<dbReference type="SMART" id="SM00717">
    <property type="entry name" value="SANT"/>
    <property type="match status" value="3"/>
</dbReference>
<keyword evidence="3" id="KW-0805">Transcription regulation</keyword>
<dbReference type="InterPro" id="IPR009057">
    <property type="entry name" value="Homeodomain-like_sf"/>
</dbReference>
<dbReference type="PROSITE" id="PS51294">
    <property type="entry name" value="HTH_MYB"/>
    <property type="match status" value="3"/>
</dbReference>
<feature type="domain" description="HTH myb-type" evidence="9">
    <location>
        <begin position="44"/>
        <end position="95"/>
    </location>
</feature>
<dbReference type="InterPro" id="IPR050560">
    <property type="entry name" value="MYB_TF"/>
</dbReference>
<dbReference type="PROSITE" id="PS50090">
    <property type="entry name" value="MYB_LIKE"/>
    <property type="match status" value="3"/>
</dbReference>
<dbReference type="GO" id="GO:0000978">
    <property type="term" value="F:RNA polymerase II cis-regulatory region sequence-specific DNA binding"/>
    <property type="evidence" value="ECO:0007669"/>
    <property type="project" value="TreeGrafter"/>
</dbReference>
<dbReference type="InterPro" id="IPR017930">
    <property type="entry name" value="Myb_dom"/>
</dbReference>
<feature type="compositionally biased region" description="Polar residues" evidence="7">
    <location>
        <begin position="827"/>
        <end position="841"/>
    </location>
</feature>
<dbReference type="Proteomes" id="UP001443914">
    <property type="component" value="Unassembled WGS sequence"/>
</dbReference>
<feature type="compositionally biased region" description="Polar residues" evidence="7">
    <location>
        <begin position="807"/>
        <end position="818"/>
    </location>
</feature>
<feature type="region of interest" description="Disordered" evidence="7">
    <location>
        <begin position="1"/>
        <end position="52"/>
    </location>
</feature>
<feature type="domain" description="Myb-like" evidence="8">
    <location>
        <begin position="44"/>
        <end position="95"/>
    </location>
</feature>
<keyword evidence="5" id="KW-0804">Transcription</keyword>
<evidence type="ECO:0000256" key="3">
    <source>
        <dbReference type="ARBA" id="ARBA00023015"/>
    </source>
</evidence>
<dbReference type="FunFam" id="1.10.10.60:FF:000016">
    <property type="entry name" value="Transcriptional activator Myb isoform A"/>
    <property type="match status" value="1"/>
</dbReference>
<protein>
    <submittedName>
        <fullName evidence="10">Uncharacterized protein</fullName>
    </submittedName>
</protein>
<dbReference type="AlphaFoldDB" id="A0AAW1JC62"/>
<dbReference type="Gene3D" id="1.10.10.60">
    <property type="entry name" value="Homeodomain-like"/>
    <property type="match status" value="3"/>
</dbReference>
<organism evidence="10 11">
    <name type="scientific">Saponaria officinalis</name>
    <name type="common">Common soapwort</name>
    <name type="synonym">Lychnis saponaria</name>
    <dbReference type="NCBI Taxonomy" id="3572"/>
    <lineage>
        <taxon>Eukaryota</taxon>
        <taxon>Viridiplantae</taxon>
        <taxon>Streptophyta</taxon>
        <taxon>Embryophyta</taxon>
        <taxon>Tracheophyta</taxon>
        <taxon>Spermatophyta</taxon>
        <taxon>Magnoliopsida</taxon>
        <taxon>eudicotyledons</taxon>
        <taxon>Gunneridae</taxon>
        <taxon>Pentapetalae</taxon>
        <taxon>Caryophyllales</taxon>
        <taxon>Caryophyllaceae</taxon>
        <taxon>Caryophylleae</taxon>
        <taxon>Saponaria</taxon>
    </lineage>
</organism>
<evidence type="ECO:0000259" key="8">
    <source>
        <dbReference type="PROSITE" id="PS50090"/>
    </source>
</evidence>
<dbReference type="PANTHER" id="PTHR45614:SF266">
    <property type="entry name" value="TRANSCRIPTION FACTOR MYB3R-4"/>
    <property type="match status" value="1"/>
</dbReference>
<keyword evidence="11" id="KW-1185">Reference proteome</keyword>
<keyword evidence="6" id="KW-0539">Nucleus</keyword>
<proteinExistence type="predicted"/>
<evidence type="ECO:0000256" key="5">
    <source>
        <dbReference type="ARBA" id="ARBA00023163"/>
    </source>
</evidence>
<reference evidence="10" key="1">
    <citation type="submission" date="2024-03" db="EMBL/GenBank/DDBJ databases">
        <title>WGS assembly of Saponaria officinalis var. Norfolk2.</title>
        <authorList>
            <person name="Jenkins J."/>
            <person name="Shu S."/>
            <person name="Grimwood J."/>
            <person name="Barry K."/>
            <person name="Goodstein D."/>
            <person name="Schmutz J."/>
            <person name="Leebens-Mack J."/>
            <person name="Osbourn A."/>
        </authorList>
    </citation>
    <scope>NUCLEOTIDE SEQUENCE [LARGE SCALE GENOMIC DNA]</scope>
    <source>
        <strain evidence="10">JIC</strain>
    </source>
</reference>
<feature type="domain" description="HTH myb-type" evidence="9">
    <location>
        <begin position="152"/>
        <end position="202"/>
    </location>
</feature>
<dbReference type="PANTHER" id="PTHR45614">
    <property type="entry name" value="MYB PROTEIN-RELATED"/>
    <property type="match status" value="1"/>
</dbReference>
<name>A0AAW1JC62_SAPOF</name>
<evidence type="ECO:0000256" key="2">
    <source>
        <dbReference type="ARBA" id="ARBA00022737"/>
    </source>
</evidence>